<evidence type="ECO:0008006" key="3">
    <source>
        <dbReference type="Google" id="ProtNLM"/>
    </source>
</evidence>
<name>A0A2T3NWJ0_9GAMM</name>
<evidence type="ECO:0000313" key="2">
    <source>
        <dbReference type="Proteomes" id="UP000241771"/>
    </source>
</evidence>
<sequence>MSAFTAFAPNCRCLKAQRQEEAQPPHWRHYDKTRIGTQRVRCTQCHTVASLANPEKIATKLQPLLDLLFAGCPAHELFNHAKLNKKLFYQRLDSLAQLLEGVSQIYEQSMLSTTESLTLQTHSHVLRCRSGLTANGDKDKAASSIKHSGLDCWFLTTADSQTGYQYLVTNNLLPQPKLSEPAQPAGVPKKANGEYTLDAIEAPIAPSQDILETAKNTYQKIMSRQQFDTLAYCTQQHAKSKEGTLLRPVYAAHAHMQNLKQRLPATCKVQIIMEHESFIRGAAITAFAEQVRCNQVNLFYLHSFACPPPANMAELSNKKALSWWSEKWYQYHHQYQNEHWLLGLGVLTQTDEIQNTTKDITVPTRPDWHHHFWHHFDNWLPNDKRQRMSHKQLMVWLGVFRYLYNYSGRYLNHGMMDNIPNALSSEIPHDTDPSSITWMVNVLNRHVIG</sequence>
<dbReference type="AlphaFoldDB" id="A0A2T3NWJ0"/>
<accession>A0A2T3NWJ0</accession>
<dbReference type="EMBL" id="PYMA01000003">
    <property type="protein sequence ID" value="PSW20644.1"/>
    <property type="molecule type" value="Genomic_DNA"/>
</dbReference>
<comment type="caution">
    <text evidence="1">The sequence shown here is derived from an EMBL/GenBank/DDBJ whole genome shotgun (WGS) entry which is preliminary data.</text>
</comment>
<dbReference type="Proteomes" id="UP000241771">
    <property type="component" value="Unassembled WGS sequence"/>
</dbReference>
<proteinExistence type="predicted"/>
<reference evidence="1 2" key="1">
    <citation type="submission" date="2018-01" db="EMBL/GenBank/DDBJ databases">
        <title>Whole genome sequencing of Histamine producing bacteria.</title>
        <authorList>
            <person name="Butler K."/>
        </authorList>
    </citation>
    <scope>NUCLEOTIDE SEQUENCE [LARGE SCALE GENOMIC DNA]</scope>
    <source>
        <strain evidence="1 2">DSM 100436</strain>
    </source>
</reference>
<gene>
    <name evidence="1" type="ORF">C9I98_07290</name>
</gene>
<protein>
    <recommendedName>
        <fullName evidence="3">IS1 family transposase</fullName>
    </recommendedName>
</protein>
<keyword evidence="2" id="KW-1185">Reference proteome</keyword>
<evidence type="ECO:0000313" key="1">
    <source>
        <dbReference type="EMBL" id="PSW20644.1"/>
    </source>
</evidence>
<organism evidence="1 2">
    <name type="scientific">Photobacterium sanctipauli</name>
    <dbReference type="NCBI Taxonomy" id="1342794"/>
    <lineage>
        <taxon>Bacteria</taxon>
        <taxon>Pseudomonadati</taxon>
        <taxon>Pseudomonadota</taxon>
        <taxon>Gammaproteobacteria</taxon>
        <taxon>Vibrionales</taxon>
        <taxon>Vibrionaceae</taxon>
        <taxon>Photobacterium</taxon>
    </lineage>
</organism>